<protein>
    <submittedName>
        <fullName evidence="2">Uncharacterized protein</fullName>
    </submittedName>
</protein>
<evidence type="ECO:0000313" key="3">
    <source>
        <dbReference type="Proteomes" id="UP000001959"/>
    </source>
</evidence>
<dbReference type="KEGG" id="hne:HNE_2346"/>
<dbReference type="EMBL" id="CP000158">
    <property type="protein sequence ID" value="ABI76297.1"/>
    <property type="molecule type" value="Genomic_DNA"/>
</dbReference>
<dbReference type="HOGENOM" id="CLU_1793876_0_0_5"/>
<keyword evidence="1" id="KW-0812">Transmembrane</keyword>
<proteinExistence type="predicted"/>
<keyword evidence="3" id="KW-1185">Reference proteome</keyword>
<gene>
    <name evidence="2" type="ordered locus">HNE_2346</name>
</gene>
<reference evidence="2 3" key="1">
    <citation type="journal article" date="2006" name="J. Bacteriol.">
        <title>Comparative genomic evidence for a close relationship between the dimorphic prosthecate bacteria Hyphomonas neptunium and Caulobacter crescentus.</title>
        <authorList>
            <person name="Badger J.H."/>
            <person name="Hoover T.R."/>
            <person name="Brun Y.V."/>
            <person name="Weiner R.M."/>
            <person name="Laub M.T."/>
            <person name="Alexandre G."/>
            <person name="Mrazek J."/>
            <person name="Ren Q."/>
            <person name="Paulsen I.T."/>
            <person name="Nelson K.E."/>
            <person name="Khouri H.M."/>
            <person name="Radune D."/>
            <person name="Sosa J."/>
            <person name="Dodson R.J."/>
            <person name="Sullivan S.A."/>
            <person name="Rosovitz M.J."/>
            <person name="Madupu R."/>
            <person name="Brinkac L.M."/>
            <person name="Durkin A.S."/>
            <person name="Daugherty S.C."/>
            <person name="Kothari S.P."/>
            <person name="Giglio M.G."/>
            <person name="Zhou L."/>
            <person name="Haft D.H."/>
            <person name="Selengut J.D."/>
            <person name="Davidsen T.M."/>
            <person name="Yang Q."/>
            <person name="Zafar N."/>
            <person name="Ward N.L."/>
        </authorList>
    </citation>
    <scope>NUCLEOTIDE SEQUENCE [LARGE SCALE GENOMIC DNA]</scope>
    <source>
        <strain evidence="2 3">ATCC 15444</strain>
    </source>
</reference>
<keyword evidence="1" id="KW-1133">Transmembrane helix</keyword>
<evidence type="ECO:0000313" key="2">
    <source>
        <dbReference type="EMBL" id="ABI76297.1"/>
    </source>
</evidence>
<evidence type="ECO:0000256" key="1">
    <source>
        <dbReference type="SAM" id="Phobius"/>
    </source>
</evidence>
<name>Q0BZQ2_HYPNA</name>
<keyword evidence="1" id="KW-0472">Membrane</keyword>
<dbReference type="AlphaFoldDB" id="Q0BZQ2"/>
<accession>Q0BZQ2</accession>
<organism evidence="2 3">
    <name type="scientific">Hyphomonas neptunium (strain ATCC 15444)</name>
    <dbReference type="NCBI Taxonomy" id="228405"/>
    <lineage>
        <taxon>Bacteria</taxon>
        <taxon>Pseudomonadati</taxon>
        <taxon>Pseudomonadota</taxon>
        <taxon>Alphaproteobacteria</taxon>
        <taxon>Hyphomonadales</taxon>
        <taxon>Hyphomonadaceae</taxon>
        <taxon>Hyphomonas</taxon>
    </lineage>
</organism>
<sequence>MLGSLKLRIILMAGGSVIGLAGAGALSWAAVVALAPWLGLAESGALVGGVLIAAGGLAIWNATRPAVPLEDEFAGVTAAATNTMTYIRDDTLDALTGMSLNVVGNMVSKRPLLTLVGVGVAAYAVTRAPNTSAGIVDRMLSRLI</sequence>
<dbReference type="STRING" id="228405.HNE_2346"/>
<feature type="transmembrane region" description="Helical" evidence="1">
    <location>
        <begin position="37"/>
        <end position="60"/>
    </location>
</feature>
<dbReference type="Proteomes" id="UP000001959">
    <property type="component" value="Chromosome"/>
</dbReference>
<feature type="transmembrane region" description="Helical" evidence="1">
    <location>
        <begin position="9"/>
        <end position="31"/>
    </location>
</feature>